<feature type="region of interest" description="Disordered" evidence="1">
    <location>
        <begin position="76"/>
        <end position="104"/>
    </location>
</feature>
<dbReference type="InterPro" id="IPR010994">
    <property type="entry name" value="RuvA_2-like"/>
</dbReference>
<evidence type="ECO:0000256" key="1">
    <source>
        <dbReference type="SAM" id="MobiDB-lite"/>
    </source>
</evidence>
<feature type="compositionally biased region" description="Basic and acidic residues" evidence="1">
    <location>
        <begin position="76"/>
        <end position="91"/>
    </location>
</feature>
<keyword evidence="3" id="KW-0675">Receptor</keyword>
<accession>A0A2R4P0S1</accession>
<feature type="chain" id="PRO_5015358098" evidence="2">
    <location>
        <begin position="19"/>
        <end position="104"/>
    </location>
</feature>
<dbReference type="PANTHER" id="PTHR21180:SF32">
    <property type="entry name" value="ENDONUCLEASE_EXONUCLEASE_PHOSPHATASE FAMILY DOMAIN-CONTAINING PROTEIN 1"/>
    <property type="match status" value="1"/>
</dbReference>
<dbReference type="Gene3D" id="1.10.150.280">
    <property type="entry name" value="AF1531-like domain"/>
    <property type="match status" value="1"/>
</dbReference>
<protein>
    <submittedName>
        <fullName evidence="3">Late competence protein ComEA, DNA receptor</fullName>
    </submittedName>
</protein>
<dbReference type="PANTHER" id="PTHR21180">
    <property type="entry name" value="ENDONUCLEASE/EXONUCLEASE/PHOSPHATASE FAMILY DOMAIN-CONTAINING PROTEIN 1"/>
    <property type="match status" value="1"/>
</dbReference>
<dbReference type="Pfam" id="PF12836">
    <property type="entry name" value="HHH_3"/>
    <property type="match status" value="1"/>
</dbReference>
<dbReference type="SUPFAM" id="SSF47781">
    <property type="entry name" value="RuvA domain 2-like"/>
    <property type="match status" value="1"/>
</dbReference>
<evidence type="ECO:0000256" key="2">
    <source>
        <dbReference type="SAM" id="SignalP"/>
    </source>
</evidence>
<name>A0A2R4P0S1_9BACT</name>
<dbReference type="InterPro" id="IPR051675">
    <property type="entry name" value="Endo/Exo/Phosphatase_dom_1"/>
</dbReference>
<evidence type="ECO:0000313" key="3">
    <source>
        <dbReference type="EMBL" id="AVX44287.1"/>
    </source>
</evidence>
<evidence type="ECO:0000313" key="4">
    <source>
        <dbReference type="Proteomes" id="UP000241854"/>
    </source>
</evidence>
<dbReference type="EMBL" id="CP021642">
    <property type="protein sequence ID" value="AVX44287.1"/>
    <property type="molecule type" value="Genomic_DNA"/>
</dbReference>
<proteinExistence type="predicted"/>
<dbReference type="RefSeq" id="WP_107916882.1">
    <property type="nucleotide sequence ID" value="NZ_CP021642.1"/>
</dbReference>
<feature type="compositionally biased region" description="Basic residues" evidence="1">
    <location>
        <begin position="92"/>
        <end position="104"/>
    </location>
</feature>
<reference evidence="3 4" key="1">
    <citation type="journal article" date="2018" name="Emerg. Microbes Infect.">
        <title>Genomic analysis of oral Campylobacter concisus strains identified a potential bacterial molecular marker associated with active Crohn's disease.</title>
        <authorList>
            <person name="Liu F."/>
            <person name="Ma R."/>
            <person name="Tay C.Y.A."/>
            <person name="Octavia S."/>
            <person name="Lan R."/>
            <person name="Chung H.K.L."/>
            <person name="Riordan S.M."/>
            <person name="Grimm M.C."/>
            <person name="Leong R.W."/>
            <person name="Tanaka M.M."/>
            <person name="Connor S."/>
            <person name="Zhang L."/>
        </authorList>
    </citation>
    <scope>NUCLEOTIDE SEQUENCE [LARGE SCALE GENOMIC DNA]</scope>
    <source>
        <strain evidence="3 4">P2CDO4</strain>
    </source>
</reference>
<keyword evidence="2" id="KW-0732">Signal</keyword>
<dbReference type="Proteomes" id="UP000241854">
    <property type="component" value="Chromosome"/>
</dbReference>
<gene>
    <name evidence="3" type="ORF">CCS77_1226</name>
</gene>
<dbReference type="AlphaFoldDB" id="A0A2R4P0S1"/>
<organism evidence="3 4">
    <name type="scientific">Campylobacter concisus</name>
    <dbReference type="NCBI Taxonomy" id="199"/>
    <lineage>
        <taxon>Bacteria</taxon>
        <taxon>Pseudomonadati</taxon>
        <taxon>Campylobacterota</taxon>
        <taxon>Epsilonproteobacteria</taxon>
        <taxon>Campylobacterales</taxon>
        <taxon>Campylobacteraceae</taxon>
        <taxon>Campylobacter</taxon>
    </lineage>
</organism>
<feature type="signal peptide" evidence="2">
    <location>
        <begin position="1"/>
        <end position="18"/>
    </location>
</feature>
<sequence>MKRLKILLCLALASFAYGADLNTASKSELMSLGLNKSQALNVIKYRKAHKFTSVEELEKVQGIGFNDMQKVKEKLSVKDGQKAKKAEPEKKSKNKKLKSKKKKK</sequence>